<organism evidence="1 2">
    <name type="scientific">Neophaeococcomyces mojaviensis</name>
    <dbReference type="NCBI Taxonomy" id="3383035"/>
    <lineage>
        <taxon>Eukaryota</taxon>
        <taxon>Fungi</taxon>
        <taxon>Dikarya</taxon>
        <taxon>Ascomycota</taxon>
        <taxon>Pezizomycotina</taxon>
        <taxon>Eurotiomycetes</taxon>
        <taxon>Chaetothyriomycetidae</taxon>
        <taxon>Chaetothyriales</taxon>
        <taxon>Chaetothyriales incertae sedis</taxon>
        <taxon>Neophaeococcomyces</taxon>
    </lineage>
</organism>
<proteinExistence type="predicted"/>
<sequence>MTGELVLITGANGALGYPTVVHALKAGYRVRAVVRSQAKAERILNGPSIKALDDTTRANLSFAIVDDLLKPDAYDESLKDTTFVIHVASPIPGGGSLLTPEELEDAFVVPAIKGTINMLEAAERIPFVRRVIITSSVLAQVSISEIVGPVSDKVYNETSRTPDPSGPYQHDGVAYMASKILALNAAERWLKEKERRISIVHVHPAFTLGRVELATTREEILQGSSGVTLAYILNLGGPGATISNTIWVEDVAEMHIRALDEGRIKNGQSLVGSSDGLSGANWADGKKILQKRFPRAIETGAFPIDVWPEPKIMNFDATETERLLGMKFTGYERQIADVVEQYLEVTGAEVA</sequence>
<gene>
    <name evidence="1" type="ORF">H2198_004684</name>
</gene>
<keyword evidence="2" id="KW-1185">Reference proteome</keyword>
<comment type="caution">
    <text evidence="1">The sequence shown here is derived from an EMBL/GenBank/DDBJ whole genome shotgun (WGS) entry which is preliminary data.</text>
</comment>
<evidence type="ECO:0000313" key="1">
    <source>
        <dbReference type="EMBL" id="KAJ9656796.1"/>
    </source>
</evidence>
<dbReference type="EMBL" id="JAPDRQ010000072">
    <property type="protein sequence ID" value="KAJ9656796.1"/>
    <property type="molecule type" value="Genomic_DNA"/>
</dbReference>
<accession>A0ACC3A7S3</accession>
<name>A0ACC3A7S3_9EURO</name>
<reference evidence="1" key="1">
    <citation type="submission" date="2022-10" db="EMBL/GenBank/DDBJ databases">
        <title>Culturing micro-colonial fungi from biological soil crusts in the Mojave desert and describing Neophaeococcomyces mojavensis, and introducing the new genera and species Taxawa tesnikishii.</title>
        <authorList>
            <person name="Kurbessoian T."/>
            <person name="Stajich J.E."/>
        </authorList>
    </citation>
    <scope>NUCLEOTIDE SEQUENCE</scope>
    <source>
        <strain evidence="1">JES_112</strain>
    </source>
</reference>
<protein>
    <submittedName>
        <fullName evidence="1">Uncharacterized protein</fullName>
    </submittedName>
</protein>
<evidence type="ECO:0000313" key="2">
    <source>
        <dbReference type="Proteomes" id="UP001172386"/>
    </source>
</evidence>
<dbReference type="Proteomes" id="UP001172386">
    <property type="component" value="Unassembled WGS sequence"/>
</dbReference>